<keyword evidence="2" id="KW-1185">Reference proteome</keyword>
<evidence type="ECO:0000313" key="1">
    <source>
        <dbReference type="EMBL" id="MBE9079165.1"/>
    </source>
</evidence>
<proteinExistence type="predicted"/>
<dbReference type="Proteomes" id="UP000636505">
    <property type="component" value="Unassembled WGS sequence"/>
</dbReference>
<comment type="caution">
    <text evidence="1">The sequence shown here is derived from an EMBL/GenBank/DDBJ whole genome shotgun (WGS) entry which is preliminary data.</text>
</comment>
<accession>A0A8J7AAH3</accession>
<sequence length="73" mass="8161">MLTIQTKATVGPSNTLRIQLPEALPAGEYSIVLVIDDAQRVAPPRTDLRDFPVDDYGELLSEVSLRREDTYDD</sequence>
<dbReference type="EMBL" id="JADEXG010000049">
    <property type="protein sequence ID" value="MBE9079165.1"/>
    <property type="molecule type" value="Genomic_DNA"/>
</dbReference>
<gene>
    <name evidence="1" type="ORF">IQ241_17980</name>
</gene>
<dbReference type="AlphaFoldDB" id="A0A8J7AAH3"/>
<reference evidence="1" key="1">
    <citation type="submission" date="2020-10" db="EMBL/GenBank/DDBJ databases">
        <authorList>
            <person name="Castelo-Branco R."/>
            <person name="Eusebio N."/>
            <person name="Adriana R."/>
            <person name="Vieira A."/>
            <person name="Brugerolle De Fraissinette N."/>
            <person name="Rezende De Castro R."/>
            <person name="Schneider M.P."/>
            <person name="Vasconcelos V."/>
            <person name="Leao P.N."/>
        </authorList>
    </citation>
    <scope>NUCLEOTIDE SEQUENCE</scope>
    <source>
        <strain evidence="1">LEGE 07310</strain>
    </source>
</reference>
<protein>
    <submittedName>
        <fullName evidence="1">Uncharacterized protein</fullName>
    </submittedName>
</protein>
<organism evidence="1 2">
    <name type="scientific">Vasconcelosia minhoensis LEGE 07310</name>
    <dbReference type="NCBI Taxonomy" id="915328"/>
    <lineage>
        <taxon>Bacteria</taxon>
        <taxon>Bacillati</taxon>
        <taxon>Cyanobacteriota</taxon>
        <taxon>Cyanophyceae</taxon>
        <taxon>Nodosilineales</taxon>
        <taxon>Cymatolegaceae</taxon>
        <taxon>Vasconcelosia</taxon>
        <taxon>Vasconcelosia minhoensis</taxon>
    </lineage>
</organism>
<dbReference type="RefSeq" id="WP_193909839.1">
    <property type="nucleotide sequence ID" value="NZ_JADEXG010000049.1"/>
</dbReference>
<name>A0A8J7AAH3_9CYAN</name>
<evidence type="ECO:0000313" key="2">
    <source>
        <dbReference type="Proteomes" id="UP000636505"/>
    </source>
</evidence>